<feature type="transmembrane region" description="Helical" evidence="2">
    <location>
        <begin position="124"/>
        <end position="144"/>
    </location>
</feature>
<dbReference type="GO" id="GO:0005524">
    <property type="term" value="F:ATP binding"/>
    <property type="evidence" value="ECO:0007669"/>
    <property type="project" value="InterPro"/>
</dbReference>
<dbReference type="AlphaFoldDB" id="A0A6M0QVW1"/>
<dbReference type="InterPro" id="IPR002611">
    <property type="entry name" value="IstB_ATP-bd"/>
</dbReference>
<feature type="region of interest" description="Disordered" evidence="1">
    <location>
        <begin position="54"/>
        <end position="103"/>
    </location>
</feature>
<dbReference type="EMBL" id="JAAIVJ010000010">
    <property type="protein sequence ID" value="NEY91569.1"/>
    <property type="molecule type" value="Genomic_DNA"/>
</dbReference>
<feature type="transmembrane region" description="Helical" evidence="2">
    <location>
        <begin position="164"/>
        <end position="182"/>
    </location>
</feature>
<evidence type="ECO:0000313" key="4">
    <source>
        <dbReference type="EMBL" id="NEY91569.1"/>
    </source>
</evidence>
<feature type="transmembrane region" description="Helical" evidence="2">
    <location>
        <begin position="282"/>
        <end position="304"/>
    </location>
</feature>
<feature type="compositionally biased region" description="Basic and acidic residues" evidence="1">
    <location>
        <begin position="60"/>
        <end position="77"/>
    </location>
</feature>
<dbReference type="Pfam" id="PF06532">
    <property type="entry name" value="NrsF"/>
    <property type="match status" value="1"/>
</dbReference>
<evidence type="ECO:0000256" key="2">
    <source>
        <dbReference type="SAM" id="Phobius"/>
    </source>
</evidence>
<feature type="transmembrane region" description="Helical" evidence="2">
    <location>
        <begin position="258"/>
        <end position="276"/>
    </location>
</feature>
<feature type="domain" description="IstB-like ATP-binding" evidence="3">
    <location>
        <begin position="7"/>
        <end position="45"/>
    </location>
</feature>
<keyword evidence="5" id="KW-1185">Reference proteome</keyword>
<feature type="compositionally biased region" description="Low complexity" evidence="1">
    <location>
        <begin position="78"/>
        <end position="92"/>
    </location>
</feature>
<evidence type="ECO:0000313" key="5">
    <source>
        <dbReference type="Proteomes" id="UP000477782"/>
    </source>
</evidence>
<accession>A0A6M0QVW1</accession>
<evidence type="ECO:0000259" key="3">
    <source>
        <dbReference type="Pfam" id="PF01695"/>
    </source>
</evidence>
<name>A0A6M0QVW1_9RHOB</name>
<comment type="caution">
    <text evidence="4">The sequence shown here is derived from an EMBL/GenBank/DDBJ whole genome shotgun (WGS) entry which is preliminary data.</text>
</comment>
<keyword evidence="2" id="KW-1133">Transmembrane helix</keyword>
<organism evidence="4 5">
    <name type="scientific">Tabrizicola oligotrophica</name>
    <dbReference type="NCBI Taxonomy" id="2710650"/>
    <lineage>
        <taxon>Bacteria</taxon>
        <taxon>Pseudomonadati</taxon>
        <taxon>Pseudomonadota</taxon>
        <taxon>Alphaproteobacteria</taxon>
        <taxon>Rhodobacterales</taxon>
        <taxon>Paracoccaceae</taxon>
        <taxon>Tabrizicola</taxon>
    </lineage>
</organism>
<sequence>LAVLTAPERRDLLEILEDRHGRASTIVTSQLPVEHWHDAIGDAAIDRHAIRHAGQGGDAGWKDRRGGGRDGRDDSRRGAGCAAPGDAAAVGAGRKDDEMTDRRSTDDLIRDLAAAPVPARFSPAATVAGIAGLLAGGLALYLAGFGLRPDLVAAWAHLSVQVKTILPALLSLSAIWLALGSARPEGRVVLWPLAGPVVLAFAMALFRIIGADGPLVPEAVGQTALACLGSIAMMSALPLAFGIFLLRRAAPTRPALTGALLGVATGAGVAAGYALHCTEDSPLFFVAWYGLAIAMVGGGGAWLGHRFLRW</sequence>
<feature type="compositionally biased region" description="Basic and acidic residues" evidence="1">
    <location>
        <begin position="93"/>
        <end position="103"/>
    </location>
</feature>
<dbReference type="InterPro" id="IPR009495">
    <property type="entry name" value="NrsF"/>
</dbReference>
<reference evidence="4 5" key="1">
    <citation type="submission" date="2020-02" db="EMBL/GenBank/DDBJ databases">
        <authorList>
            <person name="Chen W.-M."/>
        </authorList>
    </citation>
    <scope>NUCLEOTIDE SEQUENCE [LARGE SCALE GENOMIC DNA]</scope>
    <source>
        <strain evidence="4 5">KMS-5</strain>
    </source>
</reference>
<proteinExistence type="predicted"/>
<dbReference type="Pfam" id="PF01695">
    <property type="entry name" value="IstB_IS21"/>
    <property type="match status" value="1"/>
</dbReference>
<evidence type="ECO:0000256" key="1">
    <source>
        <dbReference type="SAM" id="MobiDB-lite"/>
    </source>
</evidence>
<dbReference type="Proteomes" id="UP000477782">
    <property type="component" value="Unassembled WGS sequence"/>
</dbReference>
<gene>
    <name evidence="4" type="ORF">G4Z14_14790</name>
</gene>
<feature type="non-terminal residue" evidence="4">
    <location>
        <position position="1"/>
    </location>
</feature>
<keyword evidence="2" id="KW-0812">Transmembrane</keyword>
<keyword evidence="2" id="KW-0472">Membrane</keyword>
<protein>
    <submittedName>
        <fullName evidence="4">DUF1109 family protein</fullName>
    </submittedName>
</protein>
<feature type="transmembrane region" description="Helical" evidence="2">
    <location>
        <begin position="189"/>
        <end position="210"/>
    </location>
</feature>
<feature type="transmembrane region" description="Helical" evidence="2">
    <location>
        <begin position="222"/>
        <end position="246"/>
    </location>
</feature>